<dbReference type="PROSITE" id="PS51819">
    <property type="entry name" value="VOC"/>
    <property type="match status" value="1"/>
</dbReference>
<comment type="caution">
    <text evidence="2">The sequence shown here is derived from an EMBL/GenBank/DDBJ whole genome shotgun (WGS) entry which is preliminary data.</text>
</comment>
<dbReference type="Gene3D" id="3.10.180.10">
    <property type="entry name" value="2,3-Dihydroxybiphenyl 1,2-Dioxygenase, domain 1"/>
    <property type="match status" value="2"/>
</dbReference>
<dbReference type="Proteomes" id="UP001596098">
    <property type="component" value="Unassembled WGS sequence"/>
</dbReference>
<protein>
    <recommendedName>
        <fullName evidence="1">VOC domain-containing protein</fullName>
    </recommendedName>
</protein>
<name>A0ABW1QS79_9ACTN</name>
<keyword evidence="3" id="KW-1185">Reference proteome</keyword>
<dbReference type="InterPro" id="IPR037523">
    <property type="entry name" value="VOC_core"/>
</dbReference>
<evidence type="ECO:0000313" key="3">
    <source>
        <dbReference type="Proteomes" id="UP001596098"/>
    </source>
</evidence>
<dbReference type="RefSeq" id="WP_128220517.1">
    <property type="nucleotide sequence ID" value="NZ_CP034929.1"/>
</dbReference>
<reference evidence="3" key="1">
    <citation type="journal article" date="2019" name="Int. J. Syst. Evol. Microbiol.">
        <title>The Global Catalogue of Microorganisms (GCM) 10K type strain sequencing project: providing services to taxonomists for standard genome sequencing and annotation.</title>
        <authorList>
            <consortium name="The Broad Institute Genomics Platform"/>
            <consortium name="The Broad Institute Genome Sequencing Center for Infectious Disease"/>
            <person name="Wu L."/>
            <person name="Ma J."/>
        </authorList>
    </citation>
    <scope>NUCLEOTIDE SEQUENCE [LARGE SCALE GENOMIC DNA]</scope>
    <source>
        <strain evidence="3">DFY28</strain>
    </source>
</reference>
<sequence>MSLLYIREAVVNVTDLASATRFHVDAFGFDVLETSETEVLLGAAGAPAGRLRLVAATAEATVAAHERPAPRVWDLGARLLGIYSHDLPATVTTVTLAGGRSNPPVTYPYGTASLSELVAEGVDGVWWTVPQAVPGAHRRSDAYENDPERLHSELHTAVLVVDDHDAAVEFFTAGGLLTVFDGVMSGDPFDTLTRMPADASLRLAFMGGTDHLPARFEIMSFAGVDTVDRSGEGVGIQRLVWVCDDAAATRAALVAAGAEEVDATTLRGPVGVLITLEDAA</sequence>
<feature type="domain" description="VOC" evidence="1">
    <location>
        <begin position="2"/>
        <end position="132"/>
    </location>
</feature>
<gene>
    <name evidence="2" type="ORF">ACFPWU_01455</name>
</gene>
<accession>A0ABW1QS79</accession>
<evidence type="ECO:0000313" key="2">
    <source>
        <dbReference type="EMBL" id="MFC6152329.1"/>
    </source>
</evidence>
<dbReference type="InterPro" id="IPR029068">
    <property type="entry name" value="Glyas_Bleomycin-R_OHBP_Dase"/>
</dbReference>
<dbReference type="EMBL" id="JBHSQI010000001">
    <property type="protein sequence ID" value="MFC6152329.1"/>
    <property type="molecule type" value="Genomic_DNA"/>
</dbReference>
<organism evidence="2 3">
    <name type="scientific">Nocardioides yefusunii</name>
    <dbReference type="NCBI Taxonomy" id="2500546"/>
    <lineage>
        <taxon>Bacteria</taxon>
        <taxon>Bacillati</taxon>
        <taxon>Actinomycetota</taxon>
        <taxon>Actinomycetes</taxon>
        <taxon>Propionibacteriales</taxon>
        <taxon>Nocardioidaceae</taxon>
        <taxon>Nocardioides</taxon>
    </lineage>
</organism>
<proteinExistence type="predicted"/>
<dbReference type="SUPFAM" id="SSF54593">
    <property type="entry name" value="Glyoxalase/Bleomycin resistance protein/Dihydroxybiphenyl dioxygenase"/>
    <property type="match status" value="2"/>
</dbReference>
<evidence type="ECO:0000259" key="1">
    <source>
        <dbReference type="PROSITE" id="PS51819"/>
    </source>
</evidence>